<keyword evidence="1" id="KW-0812">Transmembrane</keyword>
<gene>
    <name evidence="2" type="ORF">CJ030_MR2G028806</name>
</gene>
<dbReference type="PANTHER" id="PTHR33133:SF24">
    <property type="entry name" value="OS01G0800300 PROTEIN"/>
    <property type="match status" value="1"/>
</dbReference>
<keyword evidence="1" id="KW-0472">Membrane</keyword>
<organism evidence="2 3">
    <name type="scientific">Morella rubra</name>
    <name type="common">Chinese bayberry</name>
    <dbReference type="NCBI Taxonomy" id="262757"/>
    <lineage>
        <taxon>Eukaryota</taxon>
        <taxon>Viridiplantae</taxon>
        <taxon>Streptophyta</taxon>
        <taxon>Embryophyta</taxon>
        <taxon>Tracheophyta</taxon>
        <taxon>Spermatophyta</taxon>
        <taxon>Magnoliopsida</taxon>
        <taxon>eudicotyledons</taxon>
        <taxon>Gunneridae</taxon>
        <taxon>Pentapetalae</taxon>
        <taxon>rosids</taxon>
        <taxon>fabids</taxon>
        <taxon>Fagales</taxon>
        <taxon>Myricaceae</taxon>
        <taxon>Morella</taxon>
    </lineage>
</organism>
<keyword evidence="1" id="KW-1133">Transmembrane helix</keyword>
<accession>A0A6A1WA37</accession>
<evidence type="ECO:0000313" key="3">
    <source>
        <dbReference type="Proteomes" id="UP000516437"/>
    </source>
</evidence>
<reference evidence="2 3" key="1">
    <citation type="journal article" date="2019" name="Plant Biotechnol. J.">
        <title>The red bayberry genome and genetic basis of sex determination.</title>
        <authorList>
            <person name="Jia H.M."/>
            <person name="Jia H.J."/>
            <person name="Cai Q.L."/>
            <person name="Wang Y."/>
            <person name="Zhao H.B."/>
            <person name="Yang W.F."/>
            <person name="Wang G.Y."/>
            <person name="Li Y.H."/>
            <person name="Zhan D.L."/>
            <person name="Shen Y.T."/>
            <person name="Niu Q.F."/>
            <person name="Chang L."/>
            <person name="Qiu J."/>
            <person name="Zhao L."/>
            <person name="Xie H.B."/>
            <person name="Fu W.Y."/>
            <person name="Jin J."/>
            <person name="Li X.W."/>
            <person name="Jiao Y."/>
            <person name="Zhou C.C."/>
            <person name="Tu T."/>
            <person name="Chai C.Y."/>
            <person name="Gao J.L."/>
            <person name="Fan L.J."/>
            <person name="van de Weg E."/>
            <person name="Wang J.Y."/>
            <person name="Gao Z.S."/>
        </authorList>
    </citation>
    <scope>NUCLEOTIDE SEQUENCE [LARGE SCALE GENOMIC DNA]</scope>
    <source>
        <tissue evidence="2">Leaves</tissue>
    </source>
</reference>
<sequence length="321" mass="35904">MDLAPEQLQYLTIPDILREAISIPKQSPKTFYLITLTLIFPLSFAILAHSLFTHPLLAQLQAYPQVDPSQTRHEWTLLLLFQFFYLIFLFAFSLLSTAAVVFTVASLYTSKPVSFSSTMSAIPKVFKRLFVTYLWVALLMMFYNFVFLAFLVLLIIAVDTQNALLLFVSGVVIFLLFLVVHVYITALWHLASVVSVLEPVHGFAAMKKSYELLKGKTRYAGALVFIYLAFCLVIGGVFGSVVVHGGNEYGVFARIVVGGFLVGVLVIVNLVGLLVQSVFYYVCKSCHRQGIDKTALHDHLGGYLGEYVPLKSSVQMENFEI</sequence>
<feature type="transmembrane region" description="Helical" evidence="1">
    <location>
        <begin position="31"/>
        <end position="52"/>
    </location>
</feature>
<feature type="transmembrane region" description="Helical" evidence="1">
    <location>
        <begin position="218"/>
        <end position="243"/>
    </location>
</feature>
<protein>
    <recommendedName>
        <fullName evidence="4">Polyadenylate-binding protein 1-B-binding protein</fullName>
    </recommendedName>
</protein>
<feature type="transmembrane region" description="Helical" evidence="1">
    <location>
        <begin position="255"/>
        <end position="283"/>
    </location>
</feature>
<evidence type="ECO:0008006" key="4">
    <source>
        <dbReference type="Google" id="ProtNLM"/>
    </source>
</evidence>
<name>A0A6A1WA37_9ROSI</name>
<keyword evidence="3" id="KW-1185">Reference proteome</keyword>
<feature type="transmembrane region" description="Helical" evidence="1">
    <location>
        <begin position="129"/>
        <end position="158"/>
    </location>
</feature>
<evidence type="ECO:0000313" key="2">
    <source>
        <dbReference type="EMBL" id="KAB1222075.1"/>
    </source>
</evidence>
<proteinExistence type="predicted"/>
<feature type="transmembrane region" description="Helical" evidence="1">
    <location>
        <begin position="83"/>
        <end position="108"/>
    </location>
</feature>
<comment type="caution">
    <text evidence="2">The sequence shown here is derived from an EMBL/GenBank/DDBJ whole genome shotgun (WGS) entry which is preliminary data.</text>
</comment>
<feature type="transmembrane region" description="Helical" evidence="1">
    <location>
        <begin position="164"/>
        <end position="197"/>
    </location>
</feature>
<dbReference type="PANTHER" id="PTHR33133">
    <property type="entry name" value="OS08G0107100 PROTEIN-RELATED"/>
    <property type="match status" value="1"/>
</dbReference>
<dbReference type="EMBL" id="RXIC02000020">
    <property type="protein sequence ID" value="KAB1222075.1"/>
    <property type="molecule type" value="Genomic_DNA"/>
</dbReference>
<dbReference type="Proteomes" id="UP000516437">
    <property type="component" value="Chromosome 2"/>
</dbReference>
<dbReference type="OrthoDB" id="1908649at2759"/>
<dbReference type="AlphaFoldDB" id="A0A6A1WA37"/>
<evidence type="ECO:0000256" key="1">
    <source>
        <dbReference type="SAM" id="Phobius"/>
    </source>
</evidence>